<dbReference type="NCBIfam" id="TIGR04183">
    <property type="entry name" value="Por_Secre_tail"/>
    <property type="match status" value="1"/>
</dbReference>
<evidence type="ECO:0000313" key="1">
    <source>
        <dbReference type="EMBL" id="GFD23241.1"/>
    </source>
</evidence>
<sequence length="107" mass="10880">TTPTGVRYSAETAIPLATTVAREVATGGLTAWPNPAAYGQPLSFALAAVAPAQPLRLTLRDATGRVVAALTAPNGRPAPLPLLPAGLYLAEAEAASGEHASRRVVIE</sequence>
<accession>A0A699UNP0</accession>
<evidence type="ECO:0008006" key="2">
    <source>
        <dbReference type="Google" id="ProtNLM"/>
    </source>
</evidence>
<name>A0A699UNP0_TANCI</name>
<feature type="non-terminal residue" evidence="1">
    <location>
        <position position="1"/>
    </location>
</feature>
<dbReference type="InterPro" id="IPR026444">
    <property type="entry name" value="Secre_tail"/>
</dbReference>
<protein>
    <recommendedName>
        <fullName evidence="2">Secretion system C-terminal sorting domain-containing protein</fullName>
    </recommendedName>
</protein>
<organism evidence="1">
    <name type="scientific">Tanacetum cinerariifolium</name>
    <name type="common">Dalmatian daisy</name>
    <name type="synonym">Chrysanthemum cinerariifolium</name>
    <dbReference type="NCBI Taxonomy" id="118510"/>
    <lineage>
        <taxon>Eukaryota</taxon>
        <taxon>Viridiplantae</taxon>
        <taxon>Streptophyta</taxon>
        <taxon>Embryophyta</taxon>
        <taxon>Tracheophyta</taxon>
        <taxon>Spermatophyta</taxon>
        <taxon>Magnoliopsida</taxon>
        <taxon>eudicotyledons</taxon>
        <taxon>Gunneridae</taxon>
        <taxon>Pentapetalae</taxon>
        <taxon>asterids</taxon>
        <taxon>campanulids</taxon>
        <taxon>Asterales</taxon>
        <taxon>Asteraceae</taxon>
        <taxon>Asteroideae</taxon>
        <taxon>Anthemideae</taxon>
        <taxon>Anthemidinae</taxon>
        <taxon>Tanacetum</taxon>
    </lineage>
</organism>
<dbReference type="AlphaFoldDB" id="A0A699UNP0"/>
<dbReference type="EMBL" id="BKCJ011343380">
    <property type="protein sequence ID" value="GFD23241.1"/>
    <property type="molecule type" value="Genomic_DNA"/>
</dbReference>
<proteinExistence type="predicted"/>
<reference evidence="1" key="1">
    <citation type="journal article" date="2019" name="Sci. Rep.">
        <title>Draft genome of Tanacetum cinerariifolium, the natural source of mosquito coil.</title>
        <authorList>
            <person name="Yamashiro T."/>
            <person name="Shiraishi A."/>
            <person name="Satake H."/>
            <person name="Nakayama K."/>
        </authorList>
    </citation>
    <scope>NUCLEOTIDE SEQUENCE</scope>
</reference>
<gene>
    <name evidence="1" type="ORF">Tci_895210</name>
</gene>
<comment type="caution">
    <text evidence="1">The sequence shown here is derived from an EMBL/GenBank/DDBJ whole genome shotgun (WGS) entry which is preliminary data.</text>
</comment>